<dbReference type="SUPFAM" id="SSF56672">
    <property type="entry name" value="DNA/RNA polymerases"/>
    <property type="match status" value="1"/>
</dbReference>
<reference evidence="1" key="1">
    <citation type="submission" date="2021-03" db="EMBL/GenBank/DDBJ databases">
        <title>Draft genome sequence of rust myrtle Austropuccinia psidii MF-1, a brazilian biotype.</title>
        <authorList>
            <person name="Quecine M.C."/>
            <person name="Pachon D.M.R."/>
            <person name="Bonatelli M.L."/>
            <person name="Correr F.H."/>
            <person name="Franceschini L.M."/>
            <person name="Leite T.F."/>
            <person name="Margarido G.R.A."/>
            <person name="Almeida C.A."/>
            <person name="Ferrarezi J.A."/>
            <person name="Labate C.A."/>
        </authorList>
    </citation>
    <scope>NUCLEOTIDE SEQUENCE</scope>
    <source>
        <strain evidence="1">MF-1</strain>
    </source>
</reference>
<dbReference type="InterPro" id="IPR043502">
    <property type="entry name" value="DNA/RNA_pol_sf"/>
</dbReference>
<dbReference type="Proteomes" id="UP000765509">
    <property type="component" value="Unassembled WGS sequence"/>
</dbReference>
<dbReference type="PANTHER" id="PTHR37984:SF5">
    <property type="entry name" value="PROTEIN NYNRIN-LIKE"/>
    <property type="match status" value="1"/>
</dbReference>
<dbReference type="OrthoDB" id="2595244at2759"/>
<comment type="caution">
    <text evidence="1">The sequence shown here is derived from an EMBL/GenBank/DDBJ whole genome shotgun (WGS) entry which is preliminary data.</text>
</comment>
<dbReference type="AlphaFoldDB" id="A0A9Q3HS79"/>
<proteinExistence type="predicted"/>
<dbReference type="InterPro" id="IPR050951">
    <property type="entry name" value="Retrovirus_Pol_polyprotein"/>
</dbReference>
<evidence type="ECO:0000313" key="2">
    <source>
        <dbReference type="Proteomes" id="UP000765509"/>
    </source>
</evidence>
<evidence type="ECO:0000313" key="1">
    <source>
        <dbReference type="EMBL" id="MBW0513264.1"/>
    </source>
</evidence>
<sequence>MYGIDLHNKKYRYFTILDNKCQKFAFLPFERQYTESELSSLLYDHKESFASDKEPLEAIVGHEVEIIFNIERPYPPLLRRPAYPESPKSREALEIHIKELLELCVIRNFGHNEEAEITTPVIVAWHNGKFRISGDFRALNTGTVPERYPIPKFQMALTQISQEVYISTMDALQGLNQNVGTPRAIKYLIIIVHCGVHILRWQIAMQEYRGNITIAHKDGNIHQIADGLSRCPLPNNMDNLSYVSEEASPQIPIEGISVTDLNTTFFEEVTNSYTQDKNFSILCQLITKYCKDNSLIHALAEMWKKSYDEGRLHLLDGIIYHRTKNTCVMTVIDRSLINLVLKEFHDSPFLRHLSEDRTRKKSRPVYRGQCGKKMLQSIANPVKDIKRKINTLAKDL</sequence>
<dbReference type="EMBL" id="AVOT02023317">
    <property type="protein sequence ID" value="MBW0513264.1"/>
    <property type="molecule type" value="Genomic_DNA"/>
</dbReference>
<protein>
    <submittedName>
        <fullName evidence="1">Uncharacterized protein</fullName>
    </submittedName>
</protein>
<dbReference type="Gene3D" id="3.10.10.10">
    <property type="entry name" value="HIV Type 1 Reverse Transcriptase, subunit A, domain 1"/>
    <property type="match status" value="1"/>
</dbReference>
<name>A0A9Q3HS79_9BASI</name>
<accession>A0A9Q3HS79</accession>
<dbReference type="PANTHER" id="PTHR37984">
    <property type="entry name" value="PROTEIN CBG26694"/>
    <property type="match status" value="1"/>
</dbReference>
<gene>
    <name evidence="1" type="ORF">O181_052979</name>
</gene>
<keyword evidence="2" id="KW-1185">Reference proteome</keyword>
<organism evidence="1 2">
    <name type="scientific">Austropuccinia psidii MF-1</name>
    <dbReference type="NCBI Taxonomy" id="1389203"/>
    <lineage>
        <taxon>Eukaryota</taxon>
        <taxon>Fungi</taxon>
        <taxon>Dikarya</taxon>
        <taxon>Basidiomycota</taxon>
        <taxon>Pucciniomycotina</taxon>
        <taxon>Pucciniomycetes</taxon>
        <taxon>Pucciniales</taxon>
        <taxon>Sphaerophragmiaceae</taxon>
        <taxon>Austropuccinia</taxon>
    </lineage>
</organism>